<proteinExistence type="predicted"/>
<sequence>MTTVSGVFGRRAFFVPQEFQGNETREGVVSDRRTVFIILQSQQKQ</sequence>
<dbReference type="EMBL" id="JARTTN020000001">
    <property type="protein sequence ID" value="MEC6057712.1"/>
    <property type="molecule type" value="Genomic_DNA"/>
</dbReference>
<reference evidence="2 3" key="1">
    <citation type="submission" date="2020-08" db="EMBL/GenBank/DDBJ databases">
        <title>Complete genome sequence of Klebsiella pneumoniae KP2757.</title>
        <authorList>
            <person name="Zhang X."/>
        </authorList>
    </citation>
    <scope>NUCLEOTIDE SEQUENCE [LARGE SCALE GENOMIC DNA]</scope>
    <source>
        <strain evidence="2 3">KP2757</strain>
    </source>
</reference>
<accession>A0A7H0EFM0</accession>
<evidence type="ECO:0000313" key="3">
    <source>
        <dbReference type="Proteomes" id="UP000516181"/>
    </source>
</evidence>
<evidence type="ECO:0000313" key="1">
    <source>
        <dbReference type="EMBL" id="MEC6057712.1"/>
    </source>
</evidence>
<gene>
    <name evidence="2" type="ORF">IAP99_14130</name>
    <name evidence="1" type="ORF">QAB22_014410</name>
</gene>
<protein>
    <submittedName>
        <fullName evidence="2">Uncharacterized protein</fullName>
    </submittedName>
</protein>
<name>A0A7H0EFM0_KLEVA</name>
<dbReference type="Proteomes" id="UP001176846">
    <property type="component" value="Unassembled WGS sequence"/>
</dbReference>
<reference evidence="1" key="2">
    <citation type="journal article" date="2023" name="Nat. Commun.">
        <title>Genomic dissection of endemic carbapenem resistance reveals metallo-beta-lactamase dissemination through clonal, plasmid and integron transfer.</title>
        <authorList>
            <person name="Macesic N."/>
            <person name="Hawkey J."/>
            <person name="Vezina B."/>
            <person name="Wisniewski J.A."/>
            <person name="Cottingham H."/>
            <person name="Blakeway L.V."/>
            <person name="Harshegyi T."/>
            <person name="Pragastis K."/>
            <person name="Badoordeen G.Z."/>
            <person name="Dennison A."/>
            <person name="Spelman D.W."/>
            <person name="Jenney A.W.J."/>
            <person name="Peleg A.Y."/>
        </authorList>
    </citation>
    <scope>NUCLEOTIDE SEQUENCE</scope>
    <source>
        <strain evidence="1">CPO071</strain>
    </source>
</reference>
<dbReference type="RefSeq" id="WP_153690771.1">
    <property type="nucleotide sequence ID" value="NZ_BIGL01000001.1"/>
</dbReference>
<reference evidence="1" key="3">
    <citation type="submission" date="2024-01" db="EMBL/GenBank/DDBJ databases">
        <authorList>
            <person name="Macesic N."/>
        </authorList>
    </citation>
    <scope>NUCLEOTIDE SEQUENCE</scope>
    <source>
        <strain evidence="1">CPO071</strain>
    </source>
</reference>
<dbReference type="GeneID" id="93273358"/>
<dbReference type="Proteomes" id="UP000516181">
    <property type="component" value="Chromosome"/>
</dbReference>
<dbReference type="EMBL" id="CP060807">
    <property type="protein sequence ID" value="QNP22586.1"/>
    <property type="molecule type" value="Genomic_DNA"/>
</dbReference>
<evidence type="ECO:0000313" key="2">
    <source>
        <dbReference type="EMBL" id="QNP22586.1"/>
    </source>
</evidence>
<organism evidence="2 3">
    <name type="scientific">Klebsiella variicola</name>
    <dbReference type="NCBI Taxonomy" id="244366"/>
    <lineage>
        <taxon>Bacteria</taxon>
        <taxon>Pseudomonadati</taxon>
        <taxon>Pseudomonadota</taxon>
        <taxon>Gammaproteobacteria</taxon>
        <taxon>Enterobacterales</taxon>
        <taxon>Enterobacteriaceae</taxon>
        <taxon>Klebsiella/Raoultella group</taxon>
        <taxon>Klebsiella</taxon>
        <taxon>Klebsiella pneumoniae complex</taxon>
    </lineage>
</organism>
<dbReference type="AlphaFoldDB" id="A0A7H0EFM0"/>